<feature type="transmembrane region" description="Helical" evidence="2">
    <location>
        <begin position="370"/>
        <end position="393"/>
    </location>
</feature>
<dbReference type="HOGENOM" id="CLU_661670_0_0_0"/>
<reference evidence="5" key="1">
    <citation type="journal article" date="2015" name="PeerJ">
        <title>First genomic representation of candidate bacterial phylum KSB3 points to enhanced environmental sensing as a trigger of wastewater bulking.</title>
        <authorList>
            <person name="Sekiguchi Y."/>
            <person name="Ohashi A."/>
            <person name="Parks D.H."/>
            <person name="Yamauchi T."/>
            <person name="Tyson G.W."/>
            <person name="Hugenholtz P."/>
        </authorList>
    </citation>
    <scope>NUCLEOTIDE SEQUENCE [LARGE SCALE GENOMIC DNA]</scope>
</reference>
<feature type="domain" description="Zinc finger/thioredoxin putative" evidence="4">
    <location>
        <begin position="164"/>
        <end position="198"/>
    </location>
</feature>
<keyword evidence="6" id="KW-1185">Reference proteome</keyword>
<feature type="region of interest" description="Disordered" evidence="1">
    <location>
        <begin position="248"/>
        <end position="277"/>
    </location>
</feature>
<feature type="domain" description="Zinc-ribbon" evidence="3">
    <location>
        <begin position="220"/>
        <end position="237"/>
    </location>
</feature>
<evidence type="ECO:0000313" key="6">
    <source>
        <dbReference type="Proteomes" id="UP000030661"/>
    </source>
</evidence>
<keyword evidence="2" id="KW-0812">Transmembrane</keyword>
<dbReference type="Pfam" id="PF13717">
    <property type="entry name" value="Zn_ribbon_4"/>
    <property type="match status" value="1"/>
</dbReference>
<dbReference type="NCBIfam" id="TIGR02098">
    <property type="entry name" value="MJ0042_CXXC"/>
    <property type="match status" value="1"/>
</dbReference>
<evidence type="ECO:0000256" key="1">
    <source>
        <dbReference type="SAM" id="MobiDB-lite"/>
    </source>
</evidence>
<keyword evidence="2" id="KW-0472">Membrane</keyword>
<dbReference type="Proteomes" id="UP000030661">
    <property type="component" value="Unassembled WGS sequence"/>
</dbReference>
<dbReference type="STRING" id="1499967.U27_05054"/>
<evidence type="ECO:0000259" key="3">
    <source>
        <dbReference type="Pfam" id="PF13240"/>
    </source>
</evidence>
<feature type="transmembrane region" description="Helical" evidence="2">
    <location>
        <begin position="330"/>
        <end position="350"/>
    </location>
</feature>
<organism evidence="5">
    <name type="scientific">Vecturithrix granuli</name>
    <dbReference type="NCBI Taxonomy" id="1499967"/>
    <lineage>
        <taxon>Bacteria</taxon>
        <taxon>Candidatus Moduliflexota</taxon>
        <taxon>Candidatus Vecturitrichia</taxon>
        <taxon>Candidatus Vecturitrichales</taxon>
        <taxon>Candidatus Vecturitrichaceae</taxon>
        <taxon>Candidatus Vecturithrix</taxon>
    </lineage>
</organism>
<name>A0A081C0H6_VECG1</name>
<dbReference type="InterPro" id="IPR011723">
    <property type="entry name" value="Znf/thioredoxin_put"/>
</dbReference>
<evidence type="ECO:0000313" key="5">
    <source>
        <dbReference type="EMBL" id="GAK58081.1"/>
    </source>
</evidence>
<gene>
    <name evidence="5" type="ORF">U27_05054</name>
</gene>
<feature type="compositionally biased region" description="Low complexity" evidence="1">
    <location>
        <begin position="256"/>
        <end position="268"/>
    </location>
</feature>
<evidence type="ECO:0000259" key="4">
    <source>
        <dbReference type="Pfam" id="PF13717"/>
    </source>
</evidence>
<accession>A0A081C0H6</accession>
<dbReference type="InterPro" id="IPR026870">
    <property type="entry name" value="Zinc_ribbon_dom"/>
</dbReference>
<proteinExistence type="predicted"/>
<dbReference type="EMBL" id="DF820466">
    <property type="protein sequence ID" value="GAK58081.1"/>
    <property type="molecule type" value="Genomic_DNA"/>
</dbReference>
<sequence>MAHALTLDDVRQKLRIVKPKAAGKDTPVTIAYPTTRVTALEDGLNLNRQDGGLVKFTDMSLLLAFRLDSDPDTWYMELFVYGQETPFRLSQKVINYRQFLPEISQRSKDNFYAFFLYLINKTDSVYVDEYTLEFLKSRKMISYPDFQLYEDYTRQLWFQLITWMKFRCDQCGEVYWVDDAKISPKGAKTKCVKCQNIITVQQREKPKPLVPKEQRKTNPCPHCGYENSEGAQFCVMCQKPLVDFIPKAAPQPEPSPQAGAEQPQEQQEPQPPSKPKASLSLEFAGLPLQAREQRSPNLSLRELSSALQDDIKTLENPFGWFTQFSRIMQWLGFVFLAGGILLGVYIYYVMPAPALPKVLTDTQRMTYAGISAGVGFLLSLACIIVSNIIALTLEVERNTKVTALLIQRLISKQE</sequence>
<evidence type="ECO:0000256" key="2">
    <source>
        <dbReference type="SAM" id="Phobius"/>
    </source>
</evidence>
<keyword evidence="2" id="KW-1133">Transmembrane helix</keyword>
<dbReference type="AlphaFoldDB" id="A0A081C0H6"/>
<dbReference type="Pfam" id="PF13240">
    <property type="entry name" value="Zn_Ribbon_1"/>
    <property type="match status" value="1"/>
</dbReference>
<protein>
    <submittedName>
        <fullName evidence="5">Uncharacterized protein</fullName>
    </submittedName>
</protein>